<dbReference type="Pfam" id="PF00096">
    <property type="entry name" value="zf-C2H2"/>
    <property type="match status" value="2"/>
</dbReference>
<dbReference type="InterPro" id="IPR013087">
    <property type="entry name" value="Znf_C2H2_type"/>
</dbReference>
<feature type="domain" description="C2H2-type" evidence="6">
    <location>
        <begin position="439"/>
        <end position="466"/>
    </location>
</feature>
<feature type="domain" description="C2H2-type" evidence="6">
    <location>
        <begin position="469"/>
        <end position="497"/>
    </location>
</feature>
<accession>A0A8J2K8T3</accession>
<evidence type="ECO:0000259" key="6">
    <source>
        <dbReference type="PROSITE" id="PS50157"/>
    </source>
</evidence>
<keyword evidence="1" id="KW-0479">Metal-binding</keyword>
<evidence type="ECO:0000256" key="4">
    <source>
        <dbReference type="ARBA" id="ARBA00022833"/>
    </source>
</evidence>
<dbReference type="AlphaFoldDB" id="A0A8J2K8T3"/>
<dbReference type="PROSITE" id="PS00028">
    <property type="entry name" value="ZINC_FINGER_C2H2_1"/>
    <property type="match status" value="7"/>
</dbReference>
<gene>
    <name evidence="7" type="ORF">AFUS01_LOCUS19180</name>
</gene>
<feature type="domain" description="C2H2-type" evidence="6">
    <location>
        <begin position="203"/>
        <end position="230"/>
    </location>
</feature>
<dbReference type="PANTHER" id="PTHR24379">
    <property type="entry name" value="KRAB AND ZINC FINGER DOMAIN-CONTAINING"/>
    <property type="match status" value="1"/>
</dbReference>
<feature type="domain" description="C2H2-type" evidence="6">
    <location>
        <begin position="173"/>
        <end position="200"/>
    </location>
</feature>
<dbReference type="FunFam" id="3.30.160.60:FF:000100">
    <property type="entry name" value="Zinc finger 45-like"/>
    <property type="match status" value="1"/>
</dbReference>
<evidence type="ECO:0000256" key="1">
    <source>
        <dbReference type="ARBA" id="ARBA00022723"/>
    </source>
</evidence>
<organism evidence="7 8">
    <name type="scientific">Allacma fusca</name>
    <dbReference type="NCBI Taxonomy" id="39272"/>
    <lineage>
        <taxon>Eukaryota</taxon>
        <taxon>Metazoa</taxon>
        <taxon>Ecdysozoa</taxon>
        <taxon>Arthropoda</taxon>
        <taxon>Hexapoda</taxon>
        <taxon>Collembola</taxon>
        <taxon>Symphypleona</taxon>
        <taxon>Sminthuridae</taxon>
        <taxon>Allacma</taxon>
    </lineage>
</organism>
<name>A0A8J2K8T3_9HEXA</name>
<dbReference type="SMART" id="SM00355">
    <property type="entry name" value="ZnF_C2H2"/>
    <property type="match status" value="8"/>
</dbReference>
<keyword evidence="4" id="KW-0862">Zinc</keyword>
<keyword evidence="8" id="KW-1185">Reference proteome</keyword>
<reference evidence="7" key="1">
    <citation type="submission" date="2021-06" db="EMBL/GenBank/DDBJ databases">
        <authorList>
            <person name="Hodson N. C."/>
            <person name="Mongue J. A."/>
            <person name="Jaron S. K."/>
        </authorList>
    </citation>
    <scope>NUCLEOTIDE SEQUENCE</scope>
</reference>
<evidence type="ECO:0000256" key="2">
    <source>
        <dbReference type="ARBA" id="ARBA00022737"/>
    </source>
</evidence>
<dbReference type="EMBL" id="CAJVCH010196286">
    <property type="protein sequence ID" value="CAG7730546.1"/>
    <property type="molecule type" value="Genomic_DNA"/>
</dbReference>
<proteinExistence type="predicted"/>
<dbReference type="FunFam" id="3.30.160.60:FF:000072">
    <property type="entry name" value="zinc finger protein 143 isoform X1"/>
    <property type="match status" value="1"/>
</dbReference>
<evidence type="ECO:0000313" key="7">
    <source>
        <dbReference type="EMBL" id="CAG7730546.1"/>
    </source>
</evidence>
<evidence type="ECO:0000256" key="5">
    <source>
        <dbReference type="PROSITE-ProRule" id="PRU00042"/>
    </source>
</evidence>
<protein>
    <recommendedName>
        <fullName evidence="6">C2H2-type domain-containing protein</fullName>
    </recommendedName>
</protein>
<dbReference type="OrthoDB" id="6077919at2759"/>
<dbReference type="PANTHER" id="PTHR24379:SF121">
    <property type="entry name" value="C2H2-TYPE DOMAIN-CONTAINING PROTEIN"/>
    <property type="match status" value="1"/>
</dbReference>
<feature type="domain" description="C2H2-type" evidence="6">
    <location>
        <begin position="409"/>
        <end position="436"/>
    </location>
</feature>
<dbReference type="GO" id="GO:0008270">
    <property type="term" value="F:zinc ion binding"/>
    <property type="evidence" value="ECO:0007669"/>
    <property type="project" value="UniProtKB-KW"/>
</dbReference>
<evidence type="ECO:0000313" key="8">
    <source>
        <dbReference type="Proteomes" id="UP000708208"/>
    </source>
</evidence>
<dbReference type="PROSITE" id="PS50157">
    <property type="entry name" value="ZINC_FINGER_C2H2_2"/>
    <property type="match status" value="7"/>
</dbReference>
<keyword evidence="3 5" id="KW-0863">Zinc-finger</keyword>
<evidence type="ECO:0000256" key="3">
    <source>
        <dbReference type="ARBA" id="ARBA00022771"/>
    </source>
</evidence>
<dbReference type="Proteomes" id="UP000708208">
    <property type="component" value="Unassembled WGS sequence"/>
</dbReference>
<feature type="domain" description="C2H2-type" evidence="6">
    <location>
        <begin position="351"/>
        <end position="378"/>
    </location>
</feature>
<comment type="caution">
    <text evidence="7">The sequence shown here is derived from an EMBL/GenBank/DDBJ whole genome shotgun (WGS) entry which is preliminary data.</text>
</comment>
<sequence length="500" mass="57369">MATRTATVDGEILILESYNKSLFDSMKFPSATTTTSSNLAKIREQVCKRYQIHIKLRHVKPLSYSTHDVACIEQGGAVDDLTEDDRTGADSYSEGLKEKVPRKLVAETGNNESLNRNEFSFTKSTEDFKYASSHCASKNKNAAMQHAGMTRSDPTGALKIIHANAHALPSGKFICNFCSKCFKHASSMYFHQRSHHKDSTKKYPCTECSKTFFKKAALDLHAVSHSKDKRHAMKIHHVSIKRDTGNSTQLESTTRLIGEGWRGSFPEDLSSCSIPREKEKTNKELTTHYLRINSKNNKVQQVAPDTFNYGESFQFKKQNEEYHCCTCGYRSAKKVNMMNHIRVGHLYTDRFVCECCGKTFRQLSELRKHQKIHVTDCNYMCEVCGSKFKTSDGLRSHKRIHVGKTGNDFECEVCKKKYQYKKTLEEHITQHKSETGKIFECPECNKRFCNKRSRNFHLNSHRKKGEKQFSCTLCKTKFSYICSLKRHLKIFHEADSQDVT</sequence>
<feature type="domain" description="C2H2-type" evidence="6">
    <location>
        <begin position="379"/>
        <end position="406"/>
    </location>
</feature>
<keyword evidence="2" id="KW-0677">Repeat</keyword>